<feature type="transmembrane region" description="Helical" evidence="2">
    <location>
        <begin position="130"/>
        <end position="148"/>
    </location>
</feature>
<dbReference type="Proteomes" id="UP000050741">
    <property type="component" value="Unassembled WGS sequence"/>
</dbReference>
<keyword evidence="3" id="KW-1185">Reference proteome</keyword>
<evidence type="ECO:0000256" key="2">
    <source>
        <dbReference type="SAM" id="Phobius"/>
    </source>
</evidence>
<keyword evidence="2" id="KW-0812">Transmembrane</keyword>
<accession>A0A183CFR5</accession>
<reference evidence="4" key="3">
    <citation type="submission" date="2016-06" db="UniProtKB">
        <authorList>
            <consortium name="WormBaseParasite"/>
        </authorList>
    </citation>
    <scope>IDENTIFICATION</scope>
</reference>
<evidence type="ECO:0000313" key="3">
    <source>
        <dbReference type="Proteomes" id="UP000050741"/>
    </source>
</evidence>
<reference evidence="3" key="1">
    <citation type="submission" date="2013-12" db="EMBL/GenBank/DDBJ databases">
        <authorList>
            <person name="Aslett M."/>
        </authorList>
    </citation>
    <scope>NUCLEOTIDE SEQUENCE [LARGE SCALE GENOMIC DNA]</scope>
    <source>
        <strain evidence="3">Lindley</strain>
    </source>
</reference>
<keyword evidence="2" id="KW-0472">Membrane</keyword>
<feature type="region of interest" description="Disordered" evidence="1">
    <location>
        <begin position="21"/>
        <end position="61"/>
    </location>
</feature>
<protein>
    <submittedName>
        <fullName evidence="4">Uncharacterized protein</fullName>
    </submittedName>
</protein>
<organism evidence="3 4">
    <name type="scientific">Globodera pallida</name>
    <name type="common">Potato cyst nematode worm</name>
    <name type="synonym">Heterodera pallida</name>
    <dbReference type="NCBI Taxonomy" id="36090"/>
    <lineage>
        <taxon>Eukaryota</taxon>
        <taxon>Metazoa</taxon>
        <taxon>Ecdysozoa</taxon>
        <taxon>Nematoda</taxon>
        <taxon>Chromadorea</taxon>
        <taxon>Rhabditida</taxon>
        <taxon>Tylenchina</taxon>
        <taxon>Tylenchomorpha</taxon>
        <taxon>Tylenchoidea</taxon>
        <taxon>Heteroderidae</taxon>
        <taxon>Heteroderinae</taxon>
        <taxon>Globodera</taxon>
    </lineage>
</organism>
<name>A0A183CFR5_GLOPA</name>
<dbReference type="WBParaSite" id="GPLIN_001172000">
    <property type="protein sequence ID" value="GPLIN_001172000"/>
    <property type="gene ID" value="GPLIN_001172000"/>
</dbReference>
<keyword evidence="2" id="KW-1133">Transmembrane helix</keyword>
<proteinExistence type="predicted"/>
<dbReference type="AlphaFoldDB" id="A0A183CFR5"/>
<evidence type="ECO:0000313" key="4">
    <source>
        <dbReference type="WBParaSite" id="GPLIN_001172000"/>
    </source>
</evidence>
<sequence>MVVETQEQLNVDHHPSAFHRVSSASAAAQPLPPPTVEATGIAGGGAGTMPAGQIHQHHQNGTATAAQQHQYLLAMLQQLSTTSTELSRRWLILSVRPLYGRITATSAIIWDERRENGTELCKRRAHNLKIHLNTFISLLLLLLVRVVVVQMDTTTPTAAAAAAAVRLECKQTAHILSVPFHPVHSVVRPSPF</sequence>
<reference evidence="3" key="2">
    <citation type="submission" date="2014-05" db="EMBL/GenBank/DDBJ databases">
        <title>The genome and life-stage specific transcriptomes of Globodera pallida elucidate key aspects of plant parasitism by a cyst nematode.</title>
        <authorList>
            <person name="Cotton J.A."/>
            <person name="Lilley C.J."/>
            <person name="Jones L.M."/>
            <person name="Kikuchi T."/>
            <person name="Reid A.J."/>
            <person name="Thorpe P."/>
            <person name="Tsai I.J."/>
            <person name="Beasley H."/>
            <person name="Blok V."/>
            <person name="Cock P.J.A."/>
            <person name="Van den Akker S.E."/>
            <person name="Holroyd N."/>
            <person name="Hunt M."/>
            <person name="Mantelin S."/>
            <person name="Naghra H."/>
            <person name="Pain A."/>
            <person name="Palomares-Rius J.E."/>
            <person name="Zarowiecki M."/>
            <person name="Berriman M."/>
            <person name="Jones J.T."/>
            <person name="Urwin P.E."/>
        </authorList>
    </citation>
    <scope>NUCLEOTIDE SEQUENCE [LARGE SCALE GENOMIC DNA]</scope>
    <source>
        <strain evidence="3">Lindley</strain>
    </source>
</reference>
<evidence type="ECO:0000256" key="1">
    <source>
        <dbReference type="SAM" id="MobiDB-lite"/>
    </source>
</evidence>